<dbReference type="InterPro" id="IPR052578">
    <property type="entry name" value="PI_Transfer_CRAL-TRIO"/>
</dbReference>
<dbReference type="OrthoDB" id="75724at2759"/>
<sequence>MEHYIRRMPLRGRGRRVQRACIVLDMTGFRPTTLPQIKECIDVLRNHYPGRLGIAAFINVPPYFHPVWKIVSPLLDAEILSKTFFLPSNVDNVEKAIAWIDRKPGLIEPTLLPTQLKK</sequence>
<evidence type="ECO:0000313" key="2">
    <source>
        <dbReference type="EMBL" id="KOO35347.1"/>
    </source>
</evidence>
<gene>
    <name evidence="2" type="ORF">Ctob_010728</name>
</gene>
<feature type="domain" description="CRAL-TRIO" evidence="1">
    <location>
        <begin position="1"/>
        <end position="118"/>
    </location>
</feature>
<proteinExistence type="predicted"/>
<dbReference type="EMBL" id="JWZX01000903">
    <property type="protein sequence ID" value="KOO35347.1"/>
    <property type="molecule type" value="Genomic_DNA"/>
</dbReference>
<dbReference type="GO" id="GO:0008526">
    <property type="term" value="F:phosphatidylinositol transfer activity"/>
    <property type="evidence" value="ECO:0007669"/>
    <property type="project" value="TreeGrafter"/>
</dbReference>
<dbReference type="CDD" id="cd00170">
    <property type="entry name" value="SEC14"/>
    <property type="match status" value="1"/>
</dbReference>
<evidence type="ECO:0000313" key="3">
    <source>
        <dbReference type="Proteomes" id="UP000037460"/>
    </source>
</evidence>
<dbReference type="AlphaFoldDB" id="A0A0M0K9R6"/>
<name>A0A0M0K9R6_9EUKA</name>
<dbReference type="InterPro" id="IPR001251">
    <property type="entry name" value="CRAL-TRIO_dom"/>
</dbReference>
<dbReference type="InterPro" id="IPR036865">
    <property type="entry name" value="CRAL-TRIO_dom_sf"/>
</dbReference>
<dbReference type="PANTHER" id="PTHR45824">
    <property type="entry name" value="GH16843P"/>
    <property type="match status" value="1"/>
</dbReference>
<comment type="caution">
    <text evidence="2">The sequence shown here is derived from an EMBL/GenBank/DDBJ whole genome shotgun (WGS) entry which is preliminary data.</text>
</comment>
<dbReference type="PANTHER" id="PTHR45824:SF29">
    <property type="entry name" value="GH16843P"/>
    <property type="match status" value="1"/>
</dbReference>
<protein>
    <submittedName>
        <fullName evidence="2">Phosphatidylinositol transfer-like protein</fullName>
    </submittedName>
</protein>
<dbReference type="SUPFAM" id="SSF52087">
    <property type="entry name" value="CRAL/TRIO domain"/>
    <property type="match status" value="1"/>
</dbReference>
<dbReference type="PROSITE" id="PS50191">
    <property type="entry name" value="CRAL_TRIO"/>
    <property type="match status" value="1"/>
</dbReference>
<dbReference type="Pfam" id="PF00650">
    <property type="entry name" value="CRAL_TRIO"/>
    <property type="match status" value="1"/>
</dbReference>
<accession>A0A0M0K9R6</accession>
<evidence type="ECO:0000259" key="1">
    <source>
        <dbReference type="PROSITE" id="PS50191"/>
    </source>
</evidence>
<keyword evidence="3" id="KW-1185">Reference proteome</keyword>
<reference evidence="3" key="1">
    <citation type="journal article" date="2015" name="PLoS Genet.">
        <title>Genome Sequence and Transcriptome Analyses of Chrysochromulina tobin: Metabolic Tools for Enhanced Algal Fitness in the Prominent Order Prymnesiales (Haptophyceae).</title>
        <authorList>
            <person name="Hovde B.T."/>
            <person name="Deodato C.R."/>
            <person name="Hunsperger H.M."/>
            <person name="Ryken S.A."/>
            <person name="Yost W."/>
            <person name="Jha R.K."/>
            <person name="Patterson J."/>
            <person name="Monnat R.J. Jr."/>
            <person name="Barlow S.B."/>
            <person name="Starkenburg S.R."/>
            <person name="Cattolico R.A."/>
        </authorList>
    </citation>
    <scope>NUCLEOTIDE SEQUENCE</scope>
    <source>
        <strain evidence="3">CCMP291</strain>
    </source>
</reference>
<dbReference type="Gene3D" id="3.40.525.10">
    <property type="entry name" value="CRAL-TRIO lipid binding domain"/>
    <property type="match status" value="1"/>
</dbReference>
<organism evidence="2 3">
    <name type="scientific">Chrysochromulina tobinii</name>
    <dbReference type="NCBI Taxonomy" id="1460289"/>
    <lineage>
        <taxon>Eukaryota</taxon>
        <taxon>Haptista</taxon>
        <taxon>Haptophyta</taxon>
        <taxon>Prymnesiophyceae</taxon>
        <taxon>Prymnesiales</taxon>
        <taxon>Chrysochromulinaceae</taxon>
        <taxon>Chrysochromulina</taxon>
    </lineage>
</organism>
<dbReference type="Proteomes" id="UP000037460">
    <property type="component" value="Unassembled WGS sequence"/>
</dbReference>